<proteinExistence type="predicted"/>
<evidence type="ECO:0000313" key="4">
    <source>
        <dbReference type="Proteomes" id="UP000191691"/>
    </source>
</evidence>
<accession>A0A1V6YIL4</accession>
<dbReference type="Pfam" id="PF22980">
    <property type="entry name" value="Myb_DNA-bind_8"/>
    <property type="match status" value="1"/>
</dbReference>
<comment type="caution">
    <text evidence="3">The sequence shown here is derived from an EMBL/GenBank/DDBJ whole genome shotgun (WGS) entry which is preliminary data.</text>
</comment>
<organism evidence="3 4">
    <name type="scientific">Penicillium nalgiovense</name>
    <dbReference type="NCBI Taxonomy" id="60175"/>
    <lineage>
        <taxon>Eukaryota</taxon>
        <taxon>Fungi</taxon>
        <taxon>Dikarya</taxon>
        <taxon>Ascomycota</taxon>
        <taxon>Pezizomycotina</taxon>
        <taxon>Eurotiomycetes</taxon>
        <taxon>Eurotiomycetidae</taxon>
        <taxon>Eurotiales</taxon>
        <taxon>Aspergillaceae</taxon>
        <taxon>Penicillium</taxon>
    </lineage>
</organism>
<sequence>MAPSTESKAKGKQPAKVPRLKLNLKTPAKAAPKVSDEVFLLTLLKDMKVDHKAAAAALGIQQPASRMRYIRLQQKYGFKAVGHRQKKEAAAHDADVTEGEADEQAANVTEGEAEEQAAEGRDD</sequence>
<dbReference type="Proteomes" id="UP000191691">
    <property type="component" value="Unassembled WGS sequence"/>
</dbReference>
<dbReference type="OMA" id="EHPANNA"/>
<dbReference type="EMBL" id="MOOB01000020">
    <property type="protein sequence ID" value="OQE87144.1"/>
    <property type="molecule type" value="Genomic_DNA"/>
</dbReference>
<protein>
    <recommendedName>
        <fullName evidence="2">Myb-like DNA-binding domain-containing protein</fullName>
    </recommendedName>
</protein>
<feature type="region of interest" description="Disordered" evidence="1">
    <location>
        <begin position="1"/>
        <end position="28"/>
    </location>
</feature>
<dbReference type="AlphaFoldDB" id="A0A1V6YIL4"/>
<feature type="region of interest" description="Disordered" evidence="1">
    <location>
        <begin position="83"/>
        <end position="123"/>
    </location>
</feature>
<dbReference type="InterPro" id="IPR054505">
    <property type="entry name" value="Myb_DNA-bind_8"/>
</dbReference>
<gene>
    <name evidence="3" type="ORF">PENNAL_c0020G01909</name>
</gene>
<feature type="domain" description="Myb-like DNA-binding" evidence="2">
    <location>
        <begin position="36"/>
        <end position="77"/>
    </location>
</feature>
<evidence type="ECO:0000313" key="3">
    <source>
        <dbReference type="EMBL" id="OQE87144.1"/>
    </source>
</evidence>
<keyword evidence="4" id="KW-1185">Reference proteome</keyword>
<evidence type="ECO:0000256" key="1">
    <source>
        <dbReference type="SAM" id="MobiDB-lite"/>
    </source>
</evidence>
<reference evidence="4" key="1">
    <citation type="journal article" date="2017" name="Nat. Microbiol.">
        <title>Global analysis of biosynthetic gene clusters reveals vast potential of secondary metabolite production in Penicillium species.</title>
        <authorList>
            <person name="Nielsen J.C."/>
            <person name="Grijseels S."/>
            <person name="Prigent S."/>
            <person name="Ji B."/>
            <person name="Dainat J."/>
            <person name="Nielsen K.F."/>
            <person name="Frisvad J.C."/>
            <person name="Workman M."/>
            <person name="Nielsen J."/>
        </authorList>
    </citation>
    <scope>NUCLEOTIDE SEQUENCE [LARGE SCALE GENOMIC DNA]</scope>
    <source>
        <strain evidence="4">IBT 13039</strain>
    </source>
</reference>
<evidence type="ECO:0000259" key="2">
    <source>
        <dbReference type="Pfam" id="PF22980"/>
    </source>
</evidence>
<name>A0A1V6YIL4_PENNA</name>